<dbReference type="Gene3D" id="3.60.21.10">
    <property type="match status" value="1"/>
</dbReference>
<accession>A0A839JWX8</accession>
<dbReference type="EMBL" id="JACEGA010000001">
    <property type="protein sequence ID" value="MBB2181737.1"/>
    <property type="molecule type" value="Genomic_DNA"/>
</dbReference>
<evidence type="ECO:0000313" key="4">
    <source>
        <dbReference type="EMBL" id="MBB2181737.1"/>
    </source>
</evidence>
<dbReference type="PANTHER" id="PTHR11124">
    <property type="entry name" value="VACUOLAR SORTING PROTEIN VPS29"/>
    <property type="match status" value="1"/>
</dbReference>
<dbReference type="Proteomes" id="UP000574276">
    <property type="component" value="Unassembled WGS sequence"/>
</dbReference>
<dbReference type="Pfam" id="PF12850">
    <property type="entry name" value="Metallophos_2"/>
    <property type="match status" value="1"/>
</dbReference>
<gene>
    <name evidence="4" type="primary">yfcE</name>
    <name evidence="4" type="ORF">H0486_02445</name>
</gene>
<dbReference type="NCBIfam" id="TIGR00040">
    <property type="entry name" value="yfcE"/>
    <property type="match status" value="1"/>
</dbReference>
<comment type="cofactor">
    <cofactor evidence="2">
        <name>a divalent metal cation</name>
        <dbReference type="ChEBI" id="CHEBI:60240"/>
    </cofactor>
</comment>
<organism evidence="4 5">
    <name type="scientific">Variimorphobacter saccharofermentans</name>
    <dbReference type="NCBI Taxonomy" id="2755051"/>
    <lineage>
        <taxon>Bacteria</taxon>
        <taxon>Bacillati</taxon>
        <taxon>Bacillota</taxon>
        <taxon>Clostridia</taxon>
        <taxon>Lachnospirales</taxon>
        <taxon>Lachnospiraceae</taxon>
        <taxon>Variimorphobacter</taxon>
    </lineage>
</organism>
<dbReference type="EC" id="3.1.4.-" evidence="2"/>
<evidence type="ECO:0000259" key="3">
    <source>
        <dbReference type="Pfam" id="PF12850"/>
    </source>
</evidence>
<sequence length="214" mass="25188">MKWMIASDIHGSEYYCNELLEAYQREKADRLLLLGDILYHGPRNDLPREYHPKKVIEQLNAYKQDIICVRGNCDTEVDQMVLEFPIMADYCVIADGERLIYATHGHHFHEKNLPPLHKGNILLCGHTHVPKCTEYPDYIYMNPGSVSIPKEESWHGYMIYENGRFIWKDLQGKEKIRFPKRTLESRGRYNECGKDGKDIYGIEEKARKHMRTIE</sequence>
<proteinExistence type="inferred from homology"/>
<evidence type="ECO:0000313" key="5">
    <source>
        <dbReference type="Proteomes" id="UP000574276"/>
    </source>
</evidence>
<keyword evidence="2" id="KW-0479">Metal-binding</keyword>
<dbReference type="SUPFAM" id="SSF56300">
    <property type="entry name" value="Metallo-dependent phosphatases"/>
    <property type="match status" value="1"/>
</dbReference>
<dbReference type="InterPro" id="IPR029052">
    <property type="entry name" value="Metallo-depent_PP-like"/>
</dbReference>
<keyword evidence="5" id="KW-1185">Reference proteome</keyword>
<protein>
    <recommendedName>
        <fullName evidence="2">Phosphoesterase</fullName>
        <ecNumber evidence="2">3.1.4.-</ecNumber>
    </recommendedName>
</protein>
<reference evidence="4 5" key="1">
    <citation type="submission" date="2020-07" db="EMBL/GenBank/DDBJ databases">
        <title>Characterization and genome sequencing of isolate MD1, a novel member within the family Lachnospiraceae.</title>
        <authorList>
            <person name="Rettenmaier R."/>
            <person name="Di Bello L."/>
            <person name="Zinser C."/>
            <person name="Scheitz K."/>
            <person name="Liebl W."/>
            <person name="Zverlov V."/>
        </authorList>
    </citation>
    <scope>NUCLEOTIDE SEQUENCE [LARGE SCALE GENOMIC DNA]</scope>
    <source>
        <strain evidence="4 5">MD1</strain>
    </source>
</reference>
<evidence type="ECO:0000256" key="2">
    <source>
        <dbReference type="RuleBase" id="RU362039"/>
    </source>
</evidence>
<comment type="caution">
    <text evidence="4">The sequence shown here is derived from an EMBL/GenBank/DDBJ whole genome shotgun (WGS) entry which is preliminary data.</text>
</comment>
<dbReference type="InterPro" id="IPR000979">
    <property type="entry name" value="Phosphodiesterase_MJ0936/Vps29"/>
</dbReference>
<dbReference type="AlphaFoldDB" id="A0A839JWX8"/>
<dbReference type="NCBIfam" id="NF006988">
    <property type="entry name" value="PRK09453.1"/>
    <property type="match status" value="1"/>
</dbReference>
<dbReference type="InterPro" id="IPR024654">
    <property type="entry name" value="Calcineurin-like_PHP_lpxH"/>
</dbReference>
<keyword evidence="4" id="KW-0378">Hydrolase</keyword>
<feature type="domain" description="Calcineurin-like phosphoesterase" evidence="3">
    <location>
        <begin position="1"/>
        <end position="161"/>
    </location>
</feature>
<dbReference type="GO" id="GO:0046872">
    <property type="term" value="F:metal ion binding"/>
    <property type="evidence" value="ECO:0007669"/>
    <property type="project" value="UniProtKB-KW"/>
</dbReference>
<comment type="similarity">
    <text evidence="1 2">Belongs to the metallophosphoesterase superfamily. YfcE family.</text>
</comment>
<name>A0A839JWX8_9FIRM</name>
<evidence type="ECO:0000256" key="1">
    <source>
        <dbReference type="ARBA" id="ARBA00008950"/>
    </source>
</evidence>
<dbReference type="GO" id="GO:0016787">
    <property type="term" value="F:hydrolase activity"/>
    <property type="evidence" value="ECO:0007669"/>
    <property type="project" value="UniProtKB-UniRule"/>
</dbReference>